<evidence type="ECO:0000313" key="2">
    <source>
        <dbReference type="EMBL" id="AIG25024.1"/>
    </source>
</evidence>
<dbReference type="AlphaFoldDB" id="A0A075QZK4"/>
<keyword evidence="2" id="KW-0326">Glycosidase</keyword>
<dbReference type="InterPro" id="IPR011583">
    <property type="entry name" value="Chitinase_II/V-like_cat"/>
</dbReference>
<dbReference type="GO" id="GO:0016798">
    <property type="term" value="F:hydrolase activity, acting on glycosyl bonds"/>
    <property type="evidence" value="ECO:0007669"/>
    <property type="project" value="UniProtKB-KW"/>
</dbReference>
<organism evidence="2 3">
    <name type="scientific">Brevibacillus laterosporus LMG 15441</name>
    <dbReference type="NCBI Taxonomy" id="1042163"/>
    <lineage>
        <taxon>Bacteria</taxon>
        <taxon>Bacillati</taxon>
        <taxon>Bacillota</taxon>
        <taxon>Bacilli</taxon>
        <taxon>Bacillales</taxon>
        <taxon>Paenibacillaceae</taxon>
        <taxon>Brevibacillus</taxon>
    </lineage>
</organism>
<proteinExistence type="predicted"/>
<keyword evidence="3" id="KW-1185">Reference proteome</keyword>
<dbReference type="Gene3D" id="3.10.50.10">
    <property type="match status" value="1"/>
</dbReference>
<keyword evidence="2" id="KW-0378">Hydrolase</keyword>
<dbReference type="KEGG" id="blr:BRLA_c006660"/>
<accession>A0A075QZK4</accession>
<dbReference type="InterPro" id="IPR029070">
    <property type="entry name" value="Chitinase_insertion_sf"/>
</dbReference>
<dbReference type="STRING" id="1042163.BRLA_c006660"/>
<dbReference type="PANTHER" id="PTHR46066">
    <property type="entry name" value="CHITINASE DOMAIN-CONTAINING PROTEIN 1 FAMILY MEMBER"/>
    <property type="match status" value="1"/>
</dbReference>
<evidence type="ECO:0000259" key="1">
    <source>
        <dbReference type="PROSITE" id="PS51910"/>
    </source>
</evidence>
<sequence>MLCVEREGQEEIYQFTTCTYSERNFIFVKRILLTLSLLSITLGGSQLEAATGSNVSAAPKVTATQKVVSYYAENYPGDLAAYTSLHHYQDRISDVAFFNYNATKEGNLVGVLPKTALQLTKDTKKGSFLVITNHGKKLFDKEIVHSILANKDYKARFIQQVLTTVQQNQLSGANLDFENVPAEDRQAYSSFVGSLADQLHAIKKQLIVSVPAKTNDDPAIFWVYGFDLKALGAKADYLQLMTYDEHGTWSEEGPVASYNWVEDVIRYSVSQVPAYKLLMGIPSYGYEWSTEKKRAISFRNIPAIIKENQAVPAWHDTYKSPYLHYMKNGVWHTLWYENEYSIAAKRSLALKYKLAGFAVWRLGYENDTFWTALLPKS</sequence>
<protein>
    <submittedName>
        <fullName evidence="2">Putative sporulation-specific glycosylase YdhD</fullName>
        <ecNumber evidence="2">3.2.-.-</ecNumber>
    </submittedName>
</protein>
<evidence type="ECO:0000313" key="3">
    <source>
        <dbReference type="Proteomes" id="UP000005850"/>
    </source>
</evidence>
<dbReference type="SUPFAM" id="SSF51445">
    <property type="entry name" value="(Trans)glycosidases"/>
    <property type="match status" value="1"/>
</dbReference>
<feature type="domain" description="GH18" evidence="1">
    <location>
        <begin position="65"/>
        <end position="377"/>
    </location>
</feature>
<dbReference type="eggNOG" id="COG3858">
    <property type="taxonomic scope" value="Bacteria"/>
</dbReference>
<gene>
    <name evidence="2" type="primary">ydhD_3</name>
    <name evidence="2" type="ORF">BRLA_c006660</name>
</gene>
<dbReference type="HOGENOM" id="CLU_037415_1_0_9"/>
<dbReference type="GO" id="GO:0005975">
    <property type="term" value="P:carbohydrate metabolic process"/>
    <property type="evidence" value="ECO:0007669"/>
    <property type="project" value="InterPro"/>
</dbReference>
<reference evidence="2 3" key="1">
    <citation type="journal article" date="2011" name="J. Bacteriol.">
        <title>Genome sequence of Brevibacillus laterosporus LMG 15441, a pathogen of invertebrates.</title>
        <authorList>
            <person name="Djukic M."/>
            <person name="Poehlein A."/>
            <person name="Thurmer A."/>
            <person name="Daniel R."/>
        </authorList>
    </citation>
    <scope>NUCLEOTIDE SEQUENCE [LARGE SCALE GENOMIC DNA]</scope>
    <source>
        <strain evidence="2 3">LMG 15441</strain>
    </source>
</reference>
<dbReference type="PANTHER" id="PTHR46066:SF2">
    <property type="entry name" value="CHITINASE DOMAIN-CONTAINING PROTEIN 1"/>
    <property type="match status" value="1"/>
</dbReference>
<dbReference type="SMART" id="SM00636">
    <property type="entry name" value="Glyco_18"/>
    <property type="match status" value="1"/>
</dbReference>
<dbReference type="Proteomes" id="UP000005850">
    <property type="component" value="Chromosome"/>
</dbReference>
<dbReference type="PROSITE" id="PS51910">
    <property type="entry name" value="GH18_2"/>
    <property type="match status" value="1"/>
</dbReference>
<dbReference type="Gene3D" id="3.20.20.80">
    <property type="entry name" value="Glycosidases"/>
    <property type="match status" value="1"/>
</dbReference>
<dbReference type="InterPro" id="IPR017853">
    <property type="entry name" value="GH"/>
</dbReference>
<dbReference type="EMBL" id="CP007806">
    <property type="protein sequence ID" value="AIG25024.1"/>
    <property type="molecule type" value="Genomic_DNA"/>
</dbReference>
<dbReference type="Pfam" id="PF00704">
    <property type="entry name" value="Glyco_hydro_18"/>
    <property type="match status" value="1"/>
</dbReference>
<dbReference type="EC" id="3.2.-.-" evidence="2"/>
<name>A0A075QZK4_BRELA</name>
<dbReference type="GO" id="GO:0008061">
    <property type="term" value="F:chitin binding"/>
    <property type="evidence" value="ECO:0007669"/>
    <property type="project" value="InterPro"/>
</dbReference>
<dbReference type="InterPro" id="IPR001223">
    <property type="entry name" value="Glyco_hydro18_cat"/>
</dbReference>